<dbReference type="PANTHER" id="PTHR10309:SF0">
    <property type="entry name" value="MANNOSE-6-PHOSPHATE ISOMERASE"/>
    <property type="match status" value="1"/>
</dbReference>
<evidence type="ECO:0000313" key="12">
    <source>
        <dbReference type="Proteomes" id="UP001412067"/>
    </source>
</evidence>
<keyword evidence="6" id="KW-0479">Metal-binding</keyword>
<evidence type="ECO:0000256" key="3">
    <source>
        <dbReference type="ARBA" id="ARBA00004666"/>
    </source>
</evidence>
<name>A0ABR2LGB9_9ASPA</name>
<evidence type="ECO:0000313" key="11">
    <source>
        <dbReference type="EMBL" id="KAK8939639.1"/>
    </source>
</evidence>
<evidence type="ECO:0000259" key="9">
    <source>
        <dbReference type="Pfam" id="PF20511"/>
    </source>
</evidence>
<reference evidence="11 12" key="1">
    <citation type="journal article" date="2022" name="Nat. Plants">
        <title>Genomes of leafy and leafless Platanthera orchids illuminate the evolution of mycoheterotrophy.</title>
        <authorList>
            <person name="Li M.H."/>
            <person name="Liu K.W."/>
            <person name="Li Z."/>
            <person name="Lu H.C."/>
            <person name="Ye Q.L."/>
            <person name="Zhang D."/>
            <person name="Wang J.Y."/>
            <person name="Li Y.F."/>
            <person name="Zhong Z.M."/>
            <person name="Liu X."/>
            <person name="Yu X."/>
            <person name="Liu D.K."/>
            <person name="Tu X.D."/>
            <person name="Liu B."/>
            <person name="Hao Y."/>
            <person name="Liao X.Y."/>
            <person name="Jiang Y.T."/>
            <person name="Sun W.H."/>
            <person name="Chen J."/>
            <person name="Chen Y.Q."/>
            <person name="Ai Y."/>
            <person name="Zhai J.W."/>
            <person name="Wu S.S."/>
            <person name="Zhou Z."/>
            <person name="Hsiao Y.Y."/>
            <person name="Wu W.L."/>
            <person name="Chen Y.Y."/>
            <person name="Lin Y.F."/>
            <person name="Hsu J.L."/>
            <person name="Li C.Y."/>
            <person name="Wang Z.W."/>
            <person name="Zhao X."/>
            <person name="Zhong W.Y."/>
            <person name="Ma X.K."/>
            <person name="Ma L."/>
            <person name="Huang J."/>
            <person name="Chen G.Z."/>
            <person name="Huang M.Z."/>
            <person name="Huang L."/>
            <person name="Peng D.H."/>
            <person name="Luo Y.B."/>
            <person name="Zou S.Q."/>
            <person name="Chen S.P."/>
            <person name="Lan S."/>
            <person name="Tsai W.C."/>
            <person name="Van de Peer Y."/>
            <person name="Liu Z.J."/>
        </authorList>
    </citation>
    <scope>NUCLEOTIDE SEQUENCE [LARGE SCALE GENOMIC DNA]</scope>
    <source>
        <strain evidence="11">Lor288</strain>
    </source>
</reference>
<dbReference type="InterPro" id="IPR016305">
    <property type="entry name" value="Mannose-6-P_Isomerase"/>
</dbReference>
<evidence type="ECO:0000256" key="5">
    <source>
        <dbReference type="ARBA" id="ARBA00011956"/>
    </source>
</evidence>
<dbReference type="PRINTS" id="PR00714">
    <property type="entry name" value="MAN6PISMRASE"/>
</dbReference>
<dbReference type="PROSITE" id="PS00965">
    <property type="entry name" value="PMI_I_1"/>
    <property type="match status" value="1"/>
</dbReference>
<evidence type="ECO:0000256" key="4">
    <source>
        <dbReference type="ARBA" id="ARBA00010772"/>
    </source>
</evidence>
<evidence type="ECO:0000256" key="2">
    <source>
        <dbReference type="ARBA" id="ARBA00001947"/>
    </source>
</evidence>
<dbReference type="Pfam" id="PF20511">
    <property type="entry name" value="PMI_typeI_cat"/>
    <property type="match status" value="1"/>
</dbReference>
<accession>A0ABR2LGB9</accession>
<dbReference type="InterPro" id="IPR011051">
    <property type="entry name" value="RmlC_Cupin_sf"/>
</dbReference>
<comment type="similarity">
    <text evidence="4">Belongs to the mannose-6-phosphate isomerase type 1 family.</text>
</comment>
<dbReference type="InterPro" id="IPR018050">
    <property type="entry name" value="Pmannose_isomerase-type1_CS"/>
</dbReference>
<dbReference type="PANTHER" id="PTHR10309">
    <property type="entry name" value="MANNOSE-6-PHOSPHATE ISOMERASE"/>
    <property type="match status" value="1"/>
</dbReference>
<comment type="pathway">
    <text evidence="3">Nucleotide-sugar biosynthesis; GDP-alpha-D-mannose biosynthesis; alpha-D-mannose 1-phosphate from D-fructose 6-phosphate: step 1/2.</text>
</comment>
<dbReference type="PIRSF" id="PIRSF001480">
    <property type="entry name" value="Mannose-6-phosphate_isomerase"/>
    <property type="match status" value="1"/>
</dbReference>
<sequence length="429" mass="47787">MKAAEEAVELIRPLKLRCSVQNYDWGRSGQESTVGRLFARNSGKVIETGKPYAEFWMGTHQSGPSFVELGRPEDFPVTLKSWVEENPSVLGEKVVNRWGKDLPFLFKILSVSKTLSIQAHPDKELASFLHKTRPEIYKDSNHKPEMAIALSEFKALCGFVSVKELKEVLTSVPEILELVGQENASKVMSIRELDGHEEVRAILQCIFTQLMTASKEDVSEVENKLTSRLAVEQKIRVLTEKEELVLLLHEQYPSDVGVISAFFFNYVTLSPGEALYIPANEPHAYVSGECIECMATSDNVVRAGLTPKYRDVQTLCSMLTYKHDFPEILHEVYLNPYIRRYTPPFDEFEVDGCLLPPGKSVALFDLAGPSILLVFSGEGGLQIGTGSSTEKASEGDVFFVPAETGISINAGADRPLQLYRAGVNSKFFH</sequence>
<evidence type="ECO:0000256" key="6">
    <source>
        <dbReference type="ARBA" id="ARBA00022723"/>
    </source>
</evidence>
<keyword evidence="7" id="KW-0862">Zinc</keyword>
<dbReference type="Gene3D" id="1.10.441.10">
    <property type="entry name" value="Phosphomannose Isomerase, domain 2"/>
    <property type="match status" value="1"/>
</dbReference>
<comment type="catalytic activity">
    <reaction evidence="1">
        <text>D-mannose 6-phosphate = D-fructose 6-phosphate</text>
        <dbReference type="Rhea" id="RHEA:12356"/>
        <dbReference type="ChEBI" id="CHEBI:58735"/>
        <dbReference type="ChEBI" id="CHEBI:61527"/>
        <dbReference type="EC" id="5.3.1.8"/>
    </reaction>
</comment>
<protein>
    <recommendedName>
        <fullName evidence="5">mannose-6-phosphate isomerase</fullName>
        <ecNumber evidence="5">5.3.1.8</ecNumber>
    </recommendedName>
</protein>
<evidence type="ECO:0000256" key="7">
    <source>
        <dbReference type="ARBA" id="ARBA00022833"/>
    </source>
</evidence>
<feature type="domain" description="Phosphomannose isomerase type I helical insertion" evidence="10">
    <location>
        <begin position="178"/>
        <end position="263"/>
    </location>
</feature>
<keyword evidence="8 11" id="KW-0413">Isomerase</keyword>
<keyword evidence="12" id="KW-1185">Reference proteome</keyword>
<dbReference type="NCBIfam" id="TIGR00218">
    <property type="entry name" value="manA"/>
    <property type="match status" value="1"/>
</dbReference>
<comment type="cofactor">
    <cofactor evidence="2">
        <name>Zn(2+)</name>
        <dbReference type="ChEBI" id="CHEBI:29105"/>
    </cofactor>
</comment>
<dbReference type="GO" id="GO:0016853">
    <property type="term" value="F:isomerase activity"/>
    <property type="evidence" value="ECO:0007669"/>
    <property type="project" value="UniProtKB-KW"/>
</dbReference>
<dbReference type="PROSITE" id="PS00966">
    <property type="entry name" value="PMI_I_2"/>
    <property type="match status" value="1"/>
</dbReference>
<dbReference type="EC" id="5.3.1.8" evidence="5"/>
<evidence type="ECO:0000259" key="10">
    <source>
        <dbReference type="Pfam" id="PF20512"/>
    </source>
</evidence>
<dbReference type="EMBL" id="JBBWWR010000020">
    <property type="protein sequence ID" value="KAK8939639.1"/>
    <property type="molecule type" value="Genomic_DNA"/>
</dbReference>
<organism evidence="11 12">
    <name type="scientific">Platanthera guangdongensis</name>
    <dbReference type="NCBI Taxonomy" id="2320717"/>
    <lineage>
        <taxon>Eukaryota</taxon>
        <taxon>Viridiplantae</taxon>
        <taxon>Streptophyta</taxon>
        <taxon>Embryophyta</taxon>
        <taxon>Tracheophyta</taxon>
        <taxon>Spermatophyta</taxon>
        <taxon>Magnoliopsida</taxon>
        <taxon>Liliopsida</taxon>
        <taxon>Asparagales</taxon>
        <taxon>Orchidaceae</taxon>
        <taxon>Orchidoideae</taxon>
        <taxon>Orchideae</taxon>
        <taxon>Orchidinae</taxon>
        <taxon>Platanthera</taxon>
    </lineage>
</organism>
<dbReference type="Gene3D" id="2.60.120.10">
    <property type="entry name" value="Jelly Rolls"/>
    <property type="match status" value="2"/>
</dbReference>
<dbReference type="InterPro" id="IPR014710">
    <property type="entry name" value="RmlC-like_jellyroll"/>
</dbReference>
<comment type="caution">
    <text evidence="11">The sequence shown here is derived from an EMBL/GenBank/DDBJ whole genome shotgun (WGS) entry which is preliminary data.</text>
</comment>
<dbReference type="InterPro" id="IPR046458">
    <property type="entry name" value="PMI_typeI_hel"/>
</dbReference>
<dbReference type="InterPro" id="IPR046457">
    <property type="entry name" value="PMI_typeI_cat"/>
</dbReference>
<dbReference type="Pfam" id="PF20512">
    <property type="entry name" value="PMI_typeI_hel"/>
    <property type="match status" value="1"/>
</dbReference>
<evidence type="ECO:0000256" key="8">
    <source>
        <dbReference type="ARBA" id="ARBA00023235"/>
    </source>
</evidence>
<dbReference type="Proteomes" id="UP001412067">
    <property type="component" value="Unassembled WGS sequence"/>
</dbReference>
<dbReference type="CDD" id="cd07011">
    <property type="entry name" value="cupin_PMI_type_I_N"/>
    <property type="match status" value="1"/>
</dbReference>
<dbReference type="InterPro" id="IPR001250">
    <property type="entry name" value="Man6P_Isoase-1"/>
</dbReference>
<evidence type="ECO:0000256" key="1">
    <source>
        <dbReference type="ARBA" id="ARBA00000757"/>
    </source>
</evidence>
<gene>
    <name evidence="11" type="primary">PMI2</name>
    <name evidence="11" type="ORF">KSP40_PGU019301</name>
</gene>
<feature type="domain" description="Phosphomannose isomerase type I catalytic" evidence="9">
    <location>
        <begin position="14"/>
        <end position="159"/>
    </location>
</feature>
<proteinExistence type="inferred from homology"/>
<dbReference type="SUPFAM" id="SSF51182">
    <property type="entry name" value="RmlC-like cupins"/>
    <property type="match status" value="1"/>
</dbReference>